<dbReference type="GO" id="GO:0007168">
    <property type="term" value="P:receptor guanylyl cyclase signaling pathway"/>
    <property type="evidence" value="ECO:0007669"/>
    <property type="project" value="TreeGrafter"/>
</dbReference>
<dbReference type="GO" id="GO:0004383">
    <property type="term" value="F:guanylate cyclase activity"/>
    <property type="evidence" value="ECO:0007669"/>
    <property type="project" value="TreeGrafter"/>
</dbReference>
<keyword evidence="4" id="KW-1133">Transmembrane helix</keyword>
<feature type="domain" description="Guanylate cyclase" evidence="7">
    <location>
        <begin position="89"/>
        <end position="213"/>
    </location>
</feature>
<evidence type="ECO:0000256" key="4">
    <source>
        <dbReference type="ARBA" id="ARBA00022989"/>
    </source>
</evidence>
<dbReference type="GO" id="GO:0001653">
    <property type="term" value="F:peptide receptor activity"/>
    <property type="evidence" value="ECO:0007669"/>
    <property type="project" value="TreeGrafter"/>
</dbReference>
<keyword evidence="6" id="KW-0456">Lyase</keyword>
<evidence type="ECO:0000256" key="6">
    <source>
        <dbReference type="ARBA" id="ARBA00023239"/>
    </source>
</evidence>
<dbReference type="SMART" id="SM00044">
    <property type="entry name" value="CYCc"/>
    <property type="match status" value="1"/>
</dbReference>
<dbReference type="GO" id="GO:0004016">
    <property type="term" value="F:adenylate cyclase activity"/>
    <property type="evidence" value="ECO:0007669"/>
    <property type="project" value="TreeGrafter"/>
</dbReference>
<evidence type="ECO:0000313" key="8">
    <source>
        <dbReference type="EMBL" id="GFH23035.1"/>
    </source>
</evidence>
<dbReference type="InterPro" id="IPR001054">
    <property type="entry name" value="A/G_cyclase"/>
</dbReference>
<keyword evidence="5" id="KW-0472">Membrane</keyword>
<dbReference type="GO" id="GO:0035556">
    <property type="term" value="P:intracellular signal transduction"/>
    <property type="evidence" value="ECO:0007669"/>
    <property type="project" value="InterPro"/>
</dbReference>
<evidence type="ECO:0000256" key="1">
    <source>
        <dbReference type="ARBA" id="ARBA00004370"/>
    </source>
</evidence>
<evidence type="ECO:0000256" key="5">
    <source>
        <dbReference type="ARBA" id="ARBA00023136"/>
    </source>
</evidence>
<feature type="non-terminal residue" evidence="8">
    <location>
        <position position="1"/>
    </location>
</feature>
<dbReference type="PANTHER" id="PTHR11920:SF335">
    <property type="entry name" value="GUANYLATE CYCLASE"/>
    <property type="match status" value="1"/>
</dbReference>
<keyword evidence="3" id="KW-0547">Nucleotide-binding</keyword>
<accession>A0A699ZLW6</accession>
<dbReference type="AlphaFoldDB" id="A0A699ZLW6"/>
<evidence type="ECO:0000256" key="2">
    <source>
        <dbReference type="ARBA" id="ARBA00022692"/>
    </source>
</evidence>
<sequence>MHEVCITPFRDPETGTMLFMVQQQDVSARSKLEQRLVALSEGQLAMLDSMFPRHILERISELCAGGESGPNLAAIKDLNSMATHHDCVTIMFTDIVGFTSMSKECKPEQVMEFLNELFSYLDAMLDKHKVHKVETAGDCYIICGGIVDEDEQGFRRVTGKLSASARTRAARRALNFAYDMMQVARKVLMPNKGQPVSLRAGIHSGPVVSGLIGRWDTKTAPRLCHNHAR</sequence>
<gene>
    <name evidence="8" type="ORF">HaLaN_20583</name>
</gene>
<protein>
    <submittedName>
        <fullName evidence="8">Guanylate cyclase domain-containing protein</fullName>
    </submittedName>
</protein>
<evidence type="ECO:0000259" key="7">
    <source>
        <dbReference type="PROSITE" id="PS50125"/>
    </source>
</evidence>
<dbReference type="Proteomes" id="UP000485058">
    <property type="component" value="Unassembled WGS sequence"/>
</dbReference>
<name>A0A699ZLW6_HAELA</name>
<dbReference type="InterPro" id="IPR029787">
    <property type="entry name" value="Nucleotide_cyclase"/>
</dbReference>
<organism evidence="8 9">
    <name type="scientific">Haematococcus lacustris</name>
    <name type="common">Green alga</name>
    <name type="synonym">Haematococcus pluvialis</name>
    <dbReference type="NCBI Taxonomy" id="44745"/>
    <lineage>
        <taxon>Eukaryota</taxon>
        <taxon>Viridiplantae</taxon>
        <taxon>Chlorophyta</taxon>
        <taxon>core chlorophytes</taxon>
        <taxon>Chlorophyceae</taxon>
        <taxon>CS clade</taxon>
        <taxon>Chlamydomonadales</taxon>
        <taxon>Haematococcaceae</taxon>
        <taxon>Haematococcus</taxon>
    </lineage>
</organism>
<dbReference type="Gene3D" id="3.30.70.1230">
    <property type="entry name" value="Nucleotide cyclase"/>
    <property type="match status" value="1"/>
</dbReference>
<dbReference type="InterPro" id="IPR050401">
    <property type="entry name" value="Cyclic_nucleotide_synthase"/>
</dbReference>
<dbReference type="EMBL" id="BLLF01002178">
    <property type="protein sequence ID" value="GFH23035.1"/>
    <property type="molecule type" value="Genomic_DNA"/>
</dbReference>
<keyword evidence="2" id="KW-0812">Transmembrane</keyword>
<dbReference type="PANTHER" id="PTHR11920">
    <property type="entry name" value="GUANYLYL CYCLASE"/>
    <property type="match status" value="1"/>
</dbReference>
<comment type="caution">
    <text evidence="8">The sequence shown here is derived from an EMBL/GenBank/DDBJ whole genome shotgun (WGS) entry which is preliminary data.</text>
</comment>
<dbReference type="Pfam" id="PF00211">
    <property type="entry name" value="Guanylate_cyc"/>
    <property type="match status" value="1"/>
</dbReference>
<evidence type="ECO:0000313" key="9">
    <source>
        <dbReference type="Proteomes" id="UP000485058"/>
    </source>
</evidence>
<evidence type="ECO:0000256" key="3">
    <source>
        <dbReference type="ARBA" id="ARBA00022741"/>
    </source>
</evidence>
<reference evidence="8 9" key="1">
    <citation type="submission" date="2020-02" db="EMBL/GenBank/DDBJ databases">
        <title>Draft genome sequence of Haematococcus lacustris strain NIES-144.</title>
        <authorList>
            <person name="Morimoto D."/>
            <person name="Nakagawa S."/>
            <person name="Yoshida T."/>
            <person name="Sawayama S."/>
        </authorList>
    </citation>
    <scope>NUCLEOTIDE SEQUENCE [LARGE SCALE GENOMIC DNA]</scope>
    <source>
        <strain evidence="8 9">NIES-144</strain>
    </source>
</reference>
<dbReference type="PROSITE" id="PS50125">
    <property type="entry name" value="GUANYLATE_CYCLASE_2"/>
    <property type="match status" value="1"/>
</dbReference>
<keyword evidence="9" id="KW-1185">Reference proteome</keyword>
<dbReference type="GO" id="GO:0000166">
    <property type="term" value="F:nucleotide binding"/>
    <property type="evidence" value="ECO:0007669"/>
    <property type="project" value="UniProtKB-KW"/>
</dbReference>
<comment type="subcellular location">
    <subcellularLocation>
        <location evidence="1">Membrane</location>
    </subcellularLocation>
</comment>
<dbReference type="GO" id="GO:0005886">
    <property type="term" value="C:plasma membrane"/>
    <property type="evidence" value="ECO:0007669"/>
    <property type="project" value="TreeGrafter"/>
</dbReference>
<proteinExistence type="predicted"/>
<dbReference type="CDD" id="cd07302">
    <property type="entry name" value="CHD"/>
    <property type="match status" value="1"/>
</dbReference>
<dbReference type="SUPFAM" id="SSF55073">
    <property type="entry name" value="Nucleotide cyclase"/>
    <property type="match status" value="1"/>
</dbReference>